<protein>
    <submittedName>
        <fullName evidence="3">Uncharacterized protein</fullName>
    </submittedName>
</protein>
<reference evidence="3 4" key="1">
    <citation type="submission" date="2019-06" db="EMBL/GenBank/DDBJ databases">
        <title>Draft genome sequence of the filamentous fungus Phialemoniopsis curvata isolated from diesel fuel.</title>
        <authorList>
            <person name="Varaljay V.A."/>
            <person name="Lyon W.J."/>
            <person name="Crouch A.L."/>
            <person name="Drake C.E."/>
            <person name="Hollomon J.M."/>
            <person name="Nadeau L.J."/>
            <person name="Nunn H.S."/>
            <person name="Stevenson B.S."/>
            <person name="Bojanowski C.L."/>
            <person name="Crookes-Goodson W.J."/>
        </authorList>
    </citation>
    <scope>NUCLEOTIDE SEQUENCE [LARGE SCALE GENOMIC DNA]</scope>
    <source>
        <strain evidence="3 4">D216</strain>
    </source>
</reference>
<dbReference type="EMBL" id="SKBQ01000010">
    <property type="protein sequence ID" value="TPX18581.1"/>
    <property type="molecule type" value="Genomic_DNA"/>
</dbReference>
<dbReference type="OrthoDB" id="3780330at2759"/>
<name>A0A507BMY0_9PEZI</name>
<keyword evidence="4" id="KW-1185">Reference proteome</keyword>
<feature type="region of interest" description="Disordered" evidence="1">
    <location>
        <begin position="266"/>
        <end position="286"/>
    </location>
</feature>
<dbReference type="InParanoid" id="A0A507BMY0"/>
<dbReference type="GeneID" id="41969885"/>
<sequence>MVAPRLSWLVALVCCSATSAYDLTKVREPKGQLAVTLDLSVALSFPHDAPPVKDKKSPRNWVWTSHMKFRQPVAAITNGQLWKITRDAYDEMNVDAQQYAIKLSSRPKALATLAWGNELIISSTQKGLGSFTYEYNVNSPVLKDLQLCQQVWKDATNEDKEHRTRGKCAEPMACHVYYTLNPDAHLEKQQARIASVVENSQGVVEQQDPCVDPDQQTRDIWGCNVFTKSQDLTVISKDIQPEDYDLSSIAGGRDSYDQIELCGTVRATRIGGRPSDPSNPGGPSGS</sequence>
<proteinExistence type="predicted"/>
<dbReference type="RefSeq" id="XP_031000292.1">
    <property type="nucleotide sequence ID" value="XM_031136627.1"/>
</dbReference>
<evidence type="ECO:0000256" key="2">
    <source>
        <dbReference type="SAM" id="SignalP"/>
    </source>
</evidence>
<dbReference type="Proteomes" id="UP000319257">
    <property type="component" value="Unassembled WGS sequence"/>
</dbReference>
<accession>A0A507BMY0</accession>
<evidence type="ECO:0000313" key="4">
    <source>
        <dbReference type="Proteomes" id="UP000319257"/>
    </source>
</evidence>
<organism evidence="3 4">
    <name type="scientific">Thyridium curvatum</name>
    <dbReference type="NCBI Taxonomy" id="1093900"/>
    <lineage>
        <taxon>Eukaryota</taxon>
        <taxon>Fungi</taxon>
        <taxon>Dikarya</taxon>
        <taxon>Ascomycota</taxon>
        <taxon>Pezizomycotina</taxon>
        <taxon>Sordariomycetes</taxon>
        <taxon>Sordariomycetidae</taxon>
        <taxon>Thyridiales</taxon>
        <taxon>Thyridiaceae</taxon>
        <taxon>Thyridium</taxon>
    </lineage>
</organism>
<evidence type="ECO:0000313" key="3">
    <source>
        <dbReference type="EMBL" id="TPX18581.1"/>
    </source>
</evidence>
<feature type="chain" id="PRO_5021506230" evidence="2">
    <location>
        <begin position="21"/>
        <end position="286"/>
    </location>
</feature>
<keyword evidence="2" id="KW-0732">Signal</keyword>
<comment type="caution">
    <text evidence="3">The sequence shown here is derived from an EMBL/GenBank/DDBJ whole genome shotgun (WGS) entry which is preliminary data.</text>
</comment>
<feature type="compositionally biased region" description="Low complexity" evidence="1">
    <location>
        <begin position="271"/>
        <end position="286"/>
    </location>
</feature>
<feature type="signal peptide" evidence="2">
    <location>
        <begin position="1"/>
        <end position="20"/>
    </location>
</feature>
<dbReference type="AlphaFoldDB" id="A0A507BMY0"/>
<gene>
    <name evidence="3" type="ORF">E0L32_002438</name>
</gene>
<evidence type="ECO:0000256" key="1">
    <source>
        <dbReference type="SAM" id="MobiDB-lite"/>
    </source>
</evidence>